<feature type="transmembrane region" description="Helical" evidence="11">
    <location>
        <begin position="168"/>
        <end position="194"/>
    </location>
</feature>
<dbReference type="AlphaFoldDB" id="A7RP65"/>
<feature type="transmembrane region" description="Helical" evidence="11">
    <location>
        <begin position="63"/>
        <end position="87"/>
    </location>
</feature>
<sequence>MVLHRWSDGINSSKSSNNTDSDTPGSLTAAVVYMAEGSLIFSFNFTTILVFAVNAHLRRRSVYFVLSLAFSDMMSGAVVAIHGLTLTKFKFNHNKELLVNCTNTTDVLFFAGSLLGLQLIALERMCAIVYPIRHRNLTNRAYSLAIAIQWGAAIVLTGIYVIRSPKLYFIVASIVLVVGLVTVATCYSIILITFKQQNRAHRQVTDTAQLKSQRRKRRLALTLFIVTALSLLTLTPTSVLLALYSVNEVTPLSTWIATGMRFLNSIGNPLVYVLRLNEFRHALFMLLFKCARDRPIGVIRQ</sequence>
<keyword evidence="3 11" id="KW-0812">Transmembrane</keyword>
<comment type="subcellular location">
    <subcellularLocation>
        <location evidence="1">Cell membrane</location>
        <topology evidence="1">Multi-pass membrane protein</topology>
    </subcellularLocation>
</comment>
<dbReference type="EMBL" id="DS469524">
    <property type="protein sequence ID" value="EDO46855.1"/>
    <property type="molecule type" value="Genomic_DNA"/>
</dbReference>
<evidence type="ECO:0000256" key="9">
    <source>
        <dbReference type="ARBA" id="ARBA00023224"/>
    </source>
</evidence>
<keyword evidence="5" id="KW-0297">G-protein coupled receptor</keyword>
<evidence type="ECO:0000256" key="5">
    <source>
        <dbReference type="ARBA" id="ARBA00023040"/>
    </source>
</evidence>
<protein>
    <recommendedName>
        <fullName evidence="12">G-protein coupled receptors family 1 profile domain-containing protein</fullName>
    </recommendedName>
</protein>
<dbReference type="PhylomeDB" id="A7RP65"/>
<feature type="transmembrane region" description="Helical" evidence="11">
    <location>
        <begin position="30"/>
        <end position="51"/>
    </location>
</feature>
<keyword evidence="4 11" id="KW-1133">Transmembrane helix</keyword>
<accession>A7RP65</accession>
<dbReference type="OrthoDB" id="9445642at2759"/>
<keyword evidence="9" id="KW-0807">Transducer</keyword>
<dbReference type="GO" id="GO:0007186">
    <property type="term" value="P:G protein-coupled receptor signaling pathway"/>
    <property type="evidence" value="ECO:0000318"/>
    <property type="project" value="GO_Central"/>
</dbReference>
<keyword evidence="6 11" id="KW-0472">Membrane</keyword>
<feature type="transmembrane region" description="Helical" evidence="11">
    <location>
        <begin position="252"/>
        <end position="274"/>
    </location>
</feature>
<dbReference type="Gene3D" id="1.20.1070.10">
    <property type="entry name" value="Rhodopsin 7-helix transmembrane proteins"/>
    <property type="match status" value="1"/>
</dbReference>
<keyword evidence="2" id="KW-1003">Cell membrane</keyword>
<dbReference type="OMA" id="HESMAIR"/>
<reference evidence="13 14" key="1">
    <citation type="journal article" date="2007" name="Science">
        <title>Sea anemone genome reveals ancestral eumetazoan gene repertoire and genomic organization.</title>
        <authorList>
            <person name="Putnam N.H."/>
            <person name="Srivastava M."/>
            <person name="Hellsten U."/>
            <person name="Dirks B."/>
            <person name="Chapman J."/>
            <person name="Salamov A."/>
            <person name="Terry A."/>
            <person name="Shapiro H."/>
            <person name="Lindquist E."/>
            <person name="Kapitonov V.V."/>
            <person name="Jurka J."/>
            <person name="Genikhovich G."/>
            <person name="Grigoriev I.V."/>
            <person name="Lucas S.M."/>
            <person name="Steele R.E."/>
            <person name="Finnerty J.R."/>
            <person name="Technau U."/>
            <person name="Martindale M.Q."/>
            <person name="Rokhsar D.S."/>
        </authorList>
    </citation>
    <scope>NUCLEOTIDE SEQUENCE [LARGE SCALE GENOMIC DNA]</scope>
    <source>
        <strain evidence="14">CH2 X CH6</strain>
    </source>
</reference>
<dbReference type="HOGENOM" id="CLU_009579_16_0_1"/>
<feature type="region of interest" description="Disordered" evidence="10">
    <location>
        <begin position="1"/>
        <end position="23"/>
    </location>
</feature>
<feature type="transmembrane region" description="Helical" evidence="11">
    <location>
        <begin position="219"/>
        <end position="246"/>
    </location>
</feature>
<dbReference type="InterPro" id="IPR000276">
    <property type="entry name" value="GPCR_Rhodpsn"/>
</dbReference>
<dbReference type="SUPFAM" id="SSF81321">
    <property type="entry name" value="Family A G protein-coupled receptor-like"/>
    <property type="match status" value="1"/>
</dbReference>
<evidence type="ECO:0000256" key="2">
    <source>
        <dbReference type="ARBA" id="ARBA00022475"/>
    </source>
</evidence>
<dbReference type="Proteomes" id="UP000001593">
    <property type="component" value="Unassembled WGS sequence"/>
</dbReference>
<dbReference type="PROSITE" id="PS50262">
    <property type="entry name" value="G_PROTEIN_RECEP_F1_2"/>
    <property type="match status" value="1"/>
</dbReference>
<dbReference type="PRINTS" id="PR00237">
    <property type="entry name" value="GPCRRHODOPSN"/>
</dbReference>
<name>A7RP65_NEMVE</name>
<evidence type="ECO:0000256" key="10">
    <source>
        <dbReference type="SAM" id="MobiDB-lite"/>
    </source>
</evidence>
<evidence type="ECO:0000256" key="3">
    <source>
        <dbReference type="ARBA" id="ARBA00022692"/>
    </source>
</evidence>
<dbReference type="SMART" id="SM01381">
    <property type="entry name" value="7TM_GPCR_Srsx"/>
    <property type="match status" value="1"/>
</dbReference>
<gene>
    <name evidence="13" type="ORF">NEMVEDRAFT_v1g199997</name>
</gene>
<organism evidence="13 14">
    <name type="scientific">Nematostella vectensis</name>
    <name type="common">Starlet sea anemone</name>
    <dbReference type="NCBI Taxonomy" id="45351"/>
    <lineage>
        <taxon>Eukaryota</taxon>
        <taxon>Metazoa</taxon>
        <taxon>Cnidaria</taxon>
        <taxon>Anthozoa</taxon>
        <taxon>Hexacorallia</taxon>
        <taxon>Actiniaria</taxon>
        <taxon>Edwardsiidae</taxon>
        <taxon>Nematostella</taxon>
    </lineage>
</organism>
<dbReference type="PANTHER" id="PTHR24246:SF27">
    <property type="entry name" value="ADENOSINE RECEPTOR, ISOFORM A"/>
    <property type="match status" value="1"/>
</dbReference>
<proteinExistence type="predicted"/>
<keyword evidence="7" id="KW-0675">Receptor</keyword>
<feature type="transmembrane region" description="Helical" evidence="11">
    <location>
        <begin position="107"/>
        <end position="130"/>
    </location>
</feature>
<feature type="compositionally biased region" description="Low complexity" evidence="10">
    <location>
        <begin position="11"/>
        <end position="23"/>
    </location>
</feature>
<dbReference type="InterPro" id="IPR017452">
    <property type="entry name" value="GPCR_Rhodpsn_7TM"/>
</dbReference>
<evidence type="ECO:0000256" key="7">
    <source>
        <dbReference type="ARBA" id="ARBA00023170"/>
    </source>
</evidence>
<feature type="domain" description="G-protein coupled receptors family 1 profile" evidence="12">
    <location>
        <begin position="43"/>
        <end position="272"/>
    </location>
</feature>
<evidence type="ECO:0000256" key="8">
    <source>
        <dbReference type="ARBA" id="ARBA00023180"/>
    </source>
</evidence>
<evidence type="ECO:0000256" key="11">
    <source>
        <dbReference type="SAM" id="Phobius"/>
    </source>
</evidence>
<dbReference type="GO" id="GO:0001609">
    <property type="term" value="F:G protein-coupled adenosine receptor activity"/>
    <property type="evidence" value="ECO:0000318"/>
    <property type="project" value="GO_Central"/>
</dbReference>
<dbReference type="PANTHER" id="PTHR24246">
    <property type="entry name" value="OLFACTORY RECEPTOR AND ADENOSINE RECEPTOR"/>
    <property type="match status" value="1"/>
</dbReference>
<keyword evidence="8" id="KW-0325">Glycoprotein</keyword>
<evidence type="ECO:0000256" key="1">
    <source>
        <dbReference type="ARBA" id="ARBA00004651"/>
    </source>
</evidence>
<evidence type="ECO:0000256" key="6">
    <source>
        <dbReference type="ARBA" id="ARBA00023136"/>
    </source>
</evidence>
<evidence type="ECO:0000256" key="4">
    <source>
        <dbReference type="ARBA" id="ARBA00022989"/>
    </source>
</evidence>
<evidence type="ECO:0000313" key="14">
    <source>
        <dbReference type="Proteomes" id="UP000001593"/>
    </source>
</evidence>
<evidence type="ECO:0000313" key="13">
    <source>
        <dbReference type="EMBL" id="EDO46855.1"/>
    </source>
</evidence>
<dbReference type="FunCoup" id="A7RP65">
    <property type="interactions" value="33"/>
</dbReference>
<feature type="transmembrane region" description="Helical" evidence="11">
    <location>
        <begin position="142"/>
        <end position="162"/>
    </location>
</feature>
<dbReference type="KEGG" id="nve:5518995"/>
<dbReference type="GO" id="GO:0005886">
    <property type="term" value="C:plasma membrane"/>
    <property type="evidence" value="ECO:0000318"/>
    <property type="project" value="GO_Central"/>
</dbReference>
<keyword evidence="14" id="KW-1185">Reference proteome</keyword>
<evidence type="ECO:0000259" key="12">
    <source>
        <dbReference type="PROSITE" id="PS50262"/>
    </source>
</evidence>
<dbReference type="Pfam" id="PF00001">
    <property type="entry name" value="7tm_1"/>
    <property type="match status" value="1"/>
</dbReference>
<dbReference type="InParanoid" id="A7RP65"/>
<dbReference type="CDD" id="cd00637">
    <property type="entry name" value="7tm_classA_rhodopsin-like"/>
    <property type="match status" value="1"/>
</dbReference>